<dbReference type="Gene3D" id="3.40.50.150">
    <property type="entry name" value="Vaccinia Virus protein VP39"/>
    <property type="match status" value="1"/>
</dbReference>
<evidence type="ECO:0000256" key="7">
    <source>
        <dbReference type="RuleBase" id="RU000417"/>
    </source>
</evidence>
<dbReference type="InterPro" id="IPR001525">
    <property type="entry name" value="C5_MeTfrase"/>
</dbReference>
<evidence type="ECO:0000256" key="1">
    <source>
        <dbReference type="ARBA" id="ARBA00022603"/>
    </source>
</evidence>
<proteinExistence type="inferred from homology"/>
<evidence type="ECO:0000256" key="5">
    <source>
        <dbReference type="PROSITE-ProRule" id="PRU01016"/>
    </source>
</evidence>
<feature type="active site" evidence="5">
    <location>
        <position position="89"/>
    </location>
</feature>
<dbReference type="GO" id="GO:0003886">
    <property type="term" value="F:DNA (cytosine-5-)-methyltransferase activity"/>
    <property type="evidence" value="ECO:0007669"/>
    <property type="project" value="UniProtKB-EC"/>
</dbReference>
<dbReference type="GO" id="GO:0044027">
    <property type="term" value="P:negative regulation of gene expression via chromosomal CpG island methylation"/>
    <property type="evidence" value="ECO:0007669"/>
    <property type="project" value="TreeGrafter"/>
</dbReference>
<evidence type="ECO:0000256" key="4">
    <source>
        <dbReference type="ARBA" id="ARBA00022747"/>
    </source>
</evidence>
<dbReference type="PANTHER" id="PTHR10629:SF52">
    <property type="entry name" value="DNA (CYTOSINE-5)-METHYLTRANSFERASE 1"/>
    <property type="match status" value="1"/>
</dbReference>
<dbReference type="PATRIC" id="fig|1618357.3.peg.1043"/>
<reference evidence="8 9" key="1">
    <citation type="journal article" date="2015" name="Nature">
        <title>rRNA introns, odd ribosomes, and small enigmatic genomes across a large radiation of phyla.</title>
        <authorList>
            <person name="Brown C.T."/>
            <person name="Hug L.A."/>
            <person name="Thomas B.C."/>
            <person name="Sharon I."/>
            <person name="Castelle C.J."/>
            <person name="Singh A."/>
            <person name="Wilkins M.J."/>
            <person name="Williams K.H."/>
            <person name="Banfield J.F."/>
        </authorList>
    </citation>
    <scope>NUCLEOTIDE SEQUENCE [LARGE SCALE GENOMIC DNA]</scope>
</reference>
<dbReference type="InterPro" id="IPR029063">
    <property type="entry name" value="SAM-dependent_MTases_sf"/>
</dbReference>
<evidence type="ECO:0000313" key="8">
    <source>
        <dbReference type="EMBL" id="KKU54816.1"/>
    </source>
</evidence>
<evidence type="ECO:0000313" key="9">
    <source>
        <dbReference type="Proteomes" id="UP000034607"/>
    </source>
</evidence>
<dbReference type="Proteomes" id="UP000034607">
    <property type="component" value="Unassembled WGS sequence"/>
</dbReference>
<keyword evidence="3 5" id="KW-0949">S-adenosyl-L-methionine</keyword>
<dbReference type="PROSITE" id="PS51679">
    <property type="entry name" value="SAM_MT_C5"/>
    <property type="match status" value="1"/>
</dbReference>
<dbReference type="EC" id="2.1.1.37" evidence="7"/>
<dbReference type="EMBL" id="LCNM01000033">
    <property type="protein sequence ID" value="KKU54816.1"/>
    <property type="molecule type" value="Genomic_DNA"/>
</dbReference>
<keyword evidence="1 5" id="KW-0489">Methyltransferase</keyword>
<evidence type="ECO:0000256" key="3">
    <source>
        <dbReference type="ARBA" id="ARBA00022691"/>
    </source>
</evidence>
<dbReference type="PRINTS" id="PR00105">
    <property type="entry name" value="C5METTRFRASE"/>
</dbReference>
<dbReference type="Pfam" id="PF00145">
    <property type="entry name" value="DNA_methylase"/>
    <property type="match status" value="1"/>
</dbReference>
<dbReference type="InterPro" id="IPR050390">
    <property type="entry name" value="C5-Methyltransferase"/>
</dbReference>
<organism evidence="8 9">
    <name type="scientific">Candidatus Amesbacteria bacterium GW2011_GWA2_47_11</name>
    <dbReference type="NCBI Taxonomy" id="1618357"/>
    <lineage>
        <taxon>Bacteria</taxon>
        <taxon>Candidatus Amesiibacteriota</taxon>
    </lineage>
</organism>
<comment type="similarity">
    <text evidence="5 6">Belongs to the class I-like SAM-binding methyltransferase superfamily. C5-methyltransferase family.</text>
</comment>
<comment type="caution">
    <text evidence="8">The sequence shown here is derived from an EMBL/GenBank/DDBJ whole genome shotgun (WGS) entry which is preliminary data.</text>
</comment>
<protein>
    <recommendedName>
        <fullName evidence="7">Cytosine-specific methyltransferase</fullName>
        <ecNumber evidence="7">2.1.1.37</ecNumber>
    </recommendedName>
</protein>
<dbReference type="SUPFAM" id="SSF53335">
    <property type="entry name" value="S-adenosyl-L-methionine-dependent methyltransferases"/>
    <property type="match status" value="1"/>
</dbReference>
<dbReference type="GO" id="GO:0032259">
    <property type="term" value="P:methylation"/>
    <property type="evidence" value="ECO:0007669"/>
    <property type="project" value="UniProtKB-KW"/>
</dbReference>
<keyword evidence="2 5" id="KW-0808">Transferase</keyword>
<dbReference type="NCBIfam" id="TIGR00675">
    <property type="entry name" value="dcm"/>
    <property type="match status" value="1"/>
</dbReference>
<evidence type="ECO:0000256" key="6">
    <source>
        <dbReference type="RuleBase" id="RU000416"/>
    </source>
</evidence>
<dbReference type="GO" id="GO:0009307">
    <property type="term" value="P:DNA restriction-modification system"/>
    <property type="evidence" value="ECO:0007669"/>
    <property type="project" value="UniProtKB-KW"/>
</dbReference>
<dbReference type="InterPro" id="IPR018117">
    <property type="entry name" value="C5_DNA_meth_AS"/>
</dbReference>
<dbReference type="GO" id="GO:0003677">
    <property type="term" value="F:DNA binding"/>
    <property type="evidence" value="ECO:0007669"/>
    <property type="project" value="TreeGrafter"/>
</dbReference>
<keyword evidence="4" id="KW-0680">Restriction system</keyword>
<dbReference type="AlphaFoldDB" id="A0A0G1RCD0"/>
<comment type="catalytic activity">
    <reaction evidence="7">
        <text>a 2'-deoxycytidine in DNA + S-adenosyl-L-methionine = a 5-methyl-2'-deoxycytidine in DNA + S-adenosyl-L-homocysteine + H(+)</text>
        <dbReference type="Rhea" id="RHEA:13681"/>
        <dbReference type="Rhea" id="RHEA-COMP:11369"/>
        <dbReference type="Rhea" id="RHEA-COMP:11370"/>
        <dbReference type="ChEBI" id="CHEBI:15378"/>
        <dbReference type="ChEBI" id="CHEBI:57856"/>
        <dbReference type="ChEBI" id="CHEBI:59789"/>
        <dbReference type="ChEBI" id="CHEBI:85452"/>
        <dbReference type="ChEBI" id="CHEBI:85454"/>
        <dbReference type="EC" id="2.1.1.37"/>
    </reaction>
</comment>
<gene>
    <name evidence="8" type="ORF">UX78_C0033G0007</name>
</gene>
<evidence type="ECO:0000256" key="2">
    <source>
        <dbReference type="ARBA" id="ARBA00022679"/>
    </source>
</evidence>
<name>A0A0G1RCD0_9BACT</name>
<dbReference type="CDD" id="cd00315">
    <property type="entry name" value="Cyt_C5_DNA_methylase"/>
    <property type="match status" value="1"/>
</dbReference>
<dbReference type="PANTHER" id="PTHR10629">
    <property type="entry name" value="CYTOSINE-SPECIFIC METHYLTRANSFERASE"/>
    <property type="match status" value="1"/>
</dbReference>
<dbReference type="PROSITE" id="PS00094">
    <property type="entry name" value="C5_MTASE_1"/>
    <property type="match status" value="1"/>
</dbReference>
<accession>A0A0G1RCD0</accession>
<sequence length="376" mass="42365">MRKNKKTLSDRPVLIDLFAGAGGLSIGLEQAGFKLVAATDWDHWSCETLRANHKGAFVAEGDINEVDLDDFAGKLSADEVDLIVGGPPCQGFSALGKRSKSDPRNQLWRQYMRFVEYFNPKVFLMENVPELLKSEEYAQIKKTAEKLGYQVKEKILFAPDYGVPQKRKRAIILGSRIGEPKFPNPTHALPGQMTLDNYNCAPWKNVRDAISDLPLDPDGNNWHVGRNPTKKSLKRYKSVPPGGNRFNLPQDLMPECWKRKKTGSTDVFGRLEWDKPSLTVRTEFFKPEKGRYLHPEAHRPITIREAARLQTIPDSYILKGSHLEVAKQIGNAVPCELARNIGEELLKLFNADSDSVQDKRVYGSTGFEGLLAYQQP</sequence>
<dbReference type="Gene3D" id="3.90.120.10">
    <property type="entry name" value="DNA Methylase, subunit A, domain 2"/>
    <property type="match status" value="1"/>
</dbReference>